<evidence type="ECO:0000313" key="2">
    <source>
        <dbReference type="Proteomes" id="UP001595477"/>
    </source>
</evidence>
<reference evidence="2" key="1">
    <citation type="journal article" date="2019" name="Int. J. Syst. Evol. Microbiol.">
        <title>The Global Catalogue of Microorganisms (GCM) 10K type strain sequencing project: providing services to taxonomists for standard genome sequencing and annotation.</title>
        <authorList>
            <consortium name="The Broad Institute Genomics Platform"/>
            <consortium name="The Broad Institute Genome Sequencing Center for Infectious Disease"/>
            <person name="Wu L."/>
            <person name="Ma J."/>
        </authorList>
    </citation>
    <scope>NUCLEOTIDE SEQUENCE [LARGE SCALE GENOMIC DNA]</scope>
    <source>
        <strain evidence="2">KCTC 52449</strain>
    </source>
</reference>
<dbReference type="EMBL" id="JBHRSX010000016">
    <property type="protein sequence ID" value="MFC3201678.1"/>
    <property type="molecule type" value="Genomic_DNA"/>
</dbReference>
<sequence length="174" mass="19640">MNTLYKLINEFGAEAISLRNETIKGWLGETNVAHFKQRLIKEPCYKQIRSEQKDCISLFGLANLIDQKRNNSKNDILETSMTSTTLSLIAQFGSAIIPFTEVVEKYIGISYDSAIRQIKAGDLRLNIFRLSDRQKAPYLVHVDDLSSLLETKRAEAMTSLQECAAQLALTRGDH</sequence>
<evidence type="ECO:0000313" key="1">
    <source>
        <dbReference type="EMBL" id="MFC3201678.1"/>
    </source>
</evidence>
<protein>
    <submittedName>
        <fullName evidence="1">Pyocin activator PrtN family protein</fullName>
    </submittedName>
</protein>
<dbReference type="RefSeq" id="WP_241155601.1">
    <property type="nucleotide sequence ID" value="NZ_JBHRSX010000016.1"/>
</dbReference>
<comment type="caution">
    <text evidence="1">The sequence shown here is derived from an EMBL/GenBank/DDBJ whole genome shotgun (WGS) entry which is preliminary data.</text>
</comment>
<gene>
    <name evidence="1" type="ORF">ACFOEW_07605</name>
</gene>
<dbReference type="Pfam" id="PF11112">
    <property type="entry name" value="PyocinActivator"/>
    <property type="match status" value="1"/>
</dbReference>
<name>A0ABV7JUR1_9ALTE</name>
<organism evidence="1 2">
    <name type="scientific">Alteromonas oceani</name>
    <dbReference type="NCBI Taxonomy" id="2071609"/>
    <lineage>
        <taxon>Bacteria</taxon>
        <taxon>Pseudomonadati</taxon>
        <taxon>Pseudomonadota</taxon>
        <taxon>Gammaproteobacteria</taxon>
        <taxon>Alteromonadales</taxon>
        <taxon>Alteromonadaceae</taxon>
        <taxon>Alteromonas/Salinimonas group</taxon>
        <taxon>Alteromonas</taxon>
    </lineage>
</organism>
<dbReference type="InterPro" id="IPR020518">
    <property type="entry name" value="Tscrpt_reg_PrtN"/>
</dbReference>
<proteinExistence type="predicted"/>
<accession>A0ABV7JUR1</accession>
<dbReference type="Proteomes" id="UP001595477">
    <property type="component" value="Unassembled WGS sequence"/>
</dbReference>
<keyword evidence="2" id="KW-1185">Reference proteome</keyword>